<evidence type="ECO:0000256" key="2">
    <source>
        <dbReference type="ARBA" id="ARBA00023315"/>
    </source>
</evidence>
<keyword evidence="1 4" id="KW-0808">Transferase</keyword>
<accession>Q46MJ4</accession>
<feature type="domain" description="N-acetyltransferase" evidence="3">
    <location>
        <begin position="4"/>
        <end position="156"/>
    </location>
</feature>
<dbReference type="eggNOG" id="COG1247">
    <property type="taxonomic scope" value="Bacteria"/>
</dbReference>
<dbReference type="AlphaFoldDB" id="Q46MJ4"/>
<dbReference type="InterPro" id="IPR016181">
    <property type="entry name" value="Acyl_CoA_acyltransferase"/>
</dbReference>
<evidence type="ECO:0000313" key="4">
    <source>
        <dbReference type="EMBL" id="AAZ65636.1"/>
    </source>
</evidence>
<dbReference type="GO" id="GO:0016747">
    <property type="term" value="F:acyltransferase activity, transferring groups other than amino-acyl groups"/>
    <property type="evidence" value="ECO:0007669"/>
    <property type="project" value="InterPro"/>
</dbReference>
<dbReference type="Pfam" id="PF13508">
    <property type="entry name" value="Acetyltransf_7"/>
    <property type="match status" value="1"/>
</dbReference>
<dbReference type="PROSITE" id="PS51186">
    <property type="entry name" value="GNAT"/>
    <property type="match status" value="1"/>
</dbReference>
<evidence type="ECO:0000259" key="3">
    <source>
        <dbReference type="PROSITE" id="PS51186"/>
    </source>
</evidence>
<keyword evidence="2" id="KW-0012">Acyltransferase</keyword>
<keyword evidence="4" id="KW-0614">Plasmid</keyword>
<dbReference type="PANTHER" id="PTHR43877">
    <property type="entry name" value="AMINOALKYLPHOSPHONATE N-ACETYLTRANSFERASE-RELATED-RELATED"/>
    <property type="match status" value="1"/>
</dbReference>
<dbReference type="Gene3D" id="3.40.630.30">
    <property type="match status" value="1"/>
</dbReference>
<gene>
    <name evidence="4" type="ordered locus">Reut_C6333</name>
</gene>
<proteinExistence type="predicted"/>
<dbReference type="InterPro" id="IPR000182">
    <property type="entry name" value="GNAT_dom"/>
</dbReference>
<name>Q46MJ4_CUPPJ</name>
<dbReference type="HOGENOM" id="CLU_087351_4_0_4"/>
<dbReference type="InterPro" id="IPR050832">
    <property type="entry name" value="Bact_Acetyltransf"/>
</dbReference>
<dbReference type="EMBL" id="CP000092">
    <property type="protein sequence ID" value="AAZ65636.1"/>
    <property type="molecule type" value="Genomic_DNA"/>
</dbReference>
<sequence>MQSLRIRAATVADAGRICAIHRDSVIILCSGYYTRRQIDGWLEGYEVSRYRTAISTGSLWVADDGDIHGFVQAVGDTVTKLFVRPDRTMAGLGTALLQHAVSVISRAGHTRAYVEATTNSEAFYRRFGFTVVARGYSRHKNRAAKLEVARMQRTIG</sequence>
<protein>
    <submittedName>
        <fullName evidence="4">Acetyltransferase, GNAT family</fullName>
    </submittedName>
</protein>
<organism evidence="4">
    <name type="scientific">Cupriavidus pinatubonensis (strain JMP 134 / LMG 1197)</name>
    <name type="common">Cupriavidus necator (strain JMP 134)</name>
    <dbReference type="NCBI Taxonomy" id="264198"/>
    <lineage>
        <taxon>Bacteria</taxon>
        <taxon>Pseudomonadati</taxon>
        <taxon>Pseudomonadota</taxon>
        <taxon>Betaproteobacteria</taxon>
        <taxon>Burkholderiales</taxon>
        <taxon>Burkholderiaceae</taxon>
        <taxon>Cupriavidus</taxon>
    </lineage>
</organism>
<evidence type="ECO:0000256" key="1">
    <source>
        <dbReference type="ARBA" id="ARBA00022679"/>
    </source>
</evidence>
<dbReference type="SUPFAM" id="SSF55729">
    <property type="entry name" value="Acyl-CoA N-acyltransferases (Nat)"/>
    <property type="match status" value="1"/>
</dbReference>
<reference evidence="4" key="1">
    <citation type="submission" date="2005-08" db="EMBL/GenBank/DDBJ databases">
        <title>Complete sequence of a megaplasmid of Ralstonia eutropha JMP134.</title>
        <authorList>
            <person name="Copeland A."/>
            <person name="Lucas S."/>
            <person name="Lapidus A."/>
            <person name="Barry K."/>
            <person name="Detter J.C."/>
            <person name="Glavina T."/>
            <person name="Hammon N."/>
            <person name="Israni S."/>
            <person name="Pitluck S."/>
            <person name="Goltsman E."/>
            <person name="Martinez M."/>
            <person name="Vergez L."/>
            <person name="Larimer F."/>
            <person name="Land M."/>
            <person name="Lykidis A."/>
            <person name="Richardson P."/>
        </authorList>
    </citation>
    <scope>NUCLEOTIDE SEQUENCE [LARGE SCALE GENOMIC DNA]</scope>
    <source>
        <strain evidence="4">JMP134</strain>
        <plasmid evidence="4">megaplasmid</plasmid>
    </source>
</reference>
<dbReference type="OrthoDB" id="7356080at2"/>
<geneLocation type="plasmid" evidence="4">
    <name>megaplasmid</name>
</geneLocation>
<dbReference type="KEGG" id="reu:Reut_C6333"/>